<dbReference type="PROSITE" id="PS51808">
    <property type="entry name" value="CHCH"/>
    <property type="match status" value="1"/>
</dbReference>
<dbReference type="EMBL" id="CAJFDI010000002">
    <property type="protein sequence ID" value="CAD5213998.1"/>
    <property type="molecule type" value="Genomic_DNA"/>
</dbReference>
<keyword evidence="6" id="KW-1185">Reference proteome</keyword>
<dbReference type="SMR" id="A0A1I7SCL9"/>
<evidence type="ECO:0000256" key="3">
    <source>
        <dbReference type="ARBA" id="ARBA00023157"/>
    </source>
</evidence>
<dbReference type="InterPro" id="IPR042289">
    <property type="entry name" value="COA6"/>
</dbReference>
<gene>
    <name evidence="4" type="ORF">BXYJ_LOCUS3310</name>
</gene>
<keyword evidence="3" id="KW-1015">Disulfide bond</keyword>
<evidence type="ECO:0000313" key="5">
    <source>
        <dbReference type="Proteomes" id="UP000095284"/>
    </source>
</evidence>
<dbReference type="Proteomes" id="UP000095284">
    <property type="component" value="Unplaced"/>
</dbReference>
<dbReference type="Proteomes" id="UP000659654">
    <property type="component" value="Unassembled WGS sequence"/>
</dbReference>
<reference evidence="4" key="2">
    <citation type="submission" date="2020-09" db="EMBL/GenBank/DDBJ databases">
        <authorList>
            <person name="Kikuchi T."/>
        </authorList>
    </citation>
    <scope>NUCLEOTIDE SEQUENCE</scope>
    <source>
        <strain evidence="4">Ka4C1</strain>
    </source>
</reference>
<dbReference type="EMBL" id="CAJFCV020000002">
    <property type="protein sequence ID" value="CAG9093872.1"/>
    <property type="molecule type" value="Genomic_DNA"/>
</dbReference>
<dbReference type="WBParaSite" id="BXY_1077100.1">
    <property type="protein sequence ID" value="BXY_1077100.1"/>
    <property type="gene ID" value="BXY_1077100"/>
</dbReference>
<dbReference type="OrthoDB" id="16284at2759"/>
<evidence type="ECO:0000313" key="7">
    <source>
        <dbReference type="WBParaSite" id="BXY_1077100.1"/>
    </source>
</evidence>
<evidence type="ECO:0000256" key="2">
    <source>
        <dbReference type="ARBA" id="ARBA00023128"/>
    </source>
</evidence>
<protein>
    <submittedName>
        <fullName evidence="4">(pine wood nematode) hypothetical protein</fullName>
    </submittedName>
</protein>
<name>A0A1I7SCL9_BURXY</name>
<dbReference type="GO" id="GO:0008535">
    <property type="term" value="P:respiratory chain complex IV assembly"/>
    <property type="evidence" value="ECO:0007669"/>
    <property type="project" value="InterPro"/>
</dbReference>
<proteinExistence type="predicted"/>
<dbReference type="Pfam" id="PF02297">
    <property type="entry name" value="COX6B"/>
    <property type="match status" value="1"/>
</dbReference>
<dbReference type="PANTHER" id="PTHR46690:SF1">
    <property type="entry name" value="CYTOCHROME C OXIDASE ASSEMBLY FACTOR 6 HOMOLOG"/>
    <property type="match status" value="1"/>
</dbReference>
<dbReference type="GO" id="GO:0042775">
    <property type="term" value="P:mitochondrial ATP synthesis coupled electron transport"/>
    <property type="evidence" value="ECO:0007669"/>
    <property type="project" value="TreeGrafter"/>
</dbReference>
<organism evidence="5 7">
    <name type="scientific">Bursaphelenchus xylophilus</name>
    <name type="common">Pinewood nematode worm</name>
    <name type="synonym">Aphelenchoides xylophilus</name>
    <dbReference type="NCBI Taxonomy" id="6326"/>
    <lineage>
        <taxon>Eukaryota</taxon>
        <taxon>Metazoa</taxon>
        <taxon>Ecdysozoa</taxon>
        <taxon>Nematoda</taxon>
        <taxon>Chromadorea</taxon>
        <taxon>Rhabditida</taxon>
        <taxon>Tylenchina</taxon>
        <taxon>Tylenchomorpha</taxon>
        <taxon>Aphelenchoidea</taxon>
        <taxon>Aphelenchoididae</taxon>
        <taxon>Bursaphelenchus</taxon>
    </lineage>
</organism>
<sequence>MTSDSPETSLKTNRKQCYAARDAYLRCMDENNHEEKKCRVFMTDFKAKCPASWVPHFIRKHQFEKYKNQLETQGVTTADEQYEKAKQPTP</sequence>
<dbReference type="InterPro" id="IPR036549">
    <property type="entry name" value="CX6/COA6-like_sf"/>
</dbReference>
<dbReference type="InterPro" id="IPR048280">
    <property type="entry name" value="COX6B-like"/>
</dbReference>
<dbReference type="Gene3D" id="1.10.10.140">
    <property type="entry name" value="Cytochrome c oxidase, subunit VIb"/>
    <property type="match status" value="1"/>
</dbReference>
<reference evidence="7" key="1">
    <citation type="submission" date="2016-11" db="UniProtKB">
        <authorList>
            <consortium name="WormBaseParasite"/>
        </authorList>
    </citation>
    <scope>IDENTIFICATION</scope>
</reference>
<evidence type="ECO:0000313" key="4">
    <source>
        <dbReference type="EMBL" id="CAD5213998.1"/>
    </source>
</evidence>
<evidence type="ECO:0000256" key="1">
    <source>
        <dbReference type="ARBA" id="ARBA00004173"/>
    </source>
</evidence>
<dbReference type="GO" id="GO:0005739">
    <property type="term" value="C:mitochondrion"/>
    <property type="evidence" value="ECO:0007669"/>
    <property type="project" value="UniProtKB-SubCell"/>
</dbReference>
<dbReference type="PANTHER" id="PTHR46690">
    <property type="entry name" value="CYTOCHROME C OXIDASE ASSEMBLY FACTOR 6 HOMOLOG"/>
    <property type="match status" value="1"/>
</dbReference>
<keyword evidence="2" id="KW-0496">Mitochondrion</keyword>
<comment type="subcellular location">
    <subcellularLocation>
        <location evidence="1">Mitochondrion</location>
    </subcellularLocation>
</comment>
<dbReference type="AlphaFoldDB" id="A0A1I7SCL9"/>
<dbReference type="Proteomes" id="UP000582659">
    <property type="component" value="Unassembled WGS sequence"/>
</dbReference>
<evidence type="ECO:0000313" key="6">
    <source>
        <dbReference type="Proteomes" id="UP000659654"/>
    </source>
</evidence>
<accession>A0A1I7SCL9</accession>
<dbReference type="SUPFAM" id="SSF47694">
    <property type="entry name" value="Cytochrome c oxidase subunit h"/>
    <property type="match status" value="1"/>
</dbReference>